<gene>
    <name evidence="2" type="ORF">BA92_03560</name>
</gene>
<dbReference type="Proteomes" id="UP000031980">
    <property type="component" value="Unassembled WGS sequence"/>
</dbReference>
<dbReference type="Pfam" id="PF13508">
    <property type="entry name" value="Acetyltransf_7"/>
    <property type="match status" value="1"/>
</dbReference>
<dbReference type="AlphaFoldDB" id="A0A0C3NHE2"/>
<evidence type="ECO:0000313" key="3">
    <source>
        <dbReference type="Proteomes" id="UP000031980"/>
    </source>
</evidence>
<keyword evidence="3" id="KW-1185">Reference proteome</keyword>
<organism evidence="2 3">
    <name type="scientific">Sanguibacteroides justesenii</name>
    <dbReference type="NCBI Taxonomy" id="1547597"/>
    <lineage>
        <taxon>Bacteria</taxon>
        <taxon>Pseudomonadati</taxon>
        <taxon>Bacteroidota</taxon>
        <taxon>Bacteroidia</taxon>
        <taxon>Bacteroidales</taxon>
        <taxon>Porphyromonadaceae</taxon>
        <taxon>Sanguibacteroides</taxon>
    </lineage>
</organism>
<dbReference type="SUPFAM" id="SSF55729">
    <property type="entry name" value="Acyl-CoA N-acyltransferases (Nat)"/>
    <property type="match status" value="1"/>
</dbReference>
<dbReference type="InterPro" id="IPR000182">
    <property type="entry name" value="GNAT_dom"/>
</dbReference>
<proteinExistence type="predicted"/>
<protein>
    <submittedName>
        <fullName evidence="2">Acetyltransferase</fullName>
    </submittedName>
</protein>
<name>A0A0C3NHE2_9PORP</name>
<evidence type="ECO:0000313" key="2">
    <source>
        <dbReference type="EMBL" id="KIO45557.1"/>
    </source>
</evidence>
<evidence type="ECO:0000259" key="1">
    <source>
        <dbReference type="PROSITE" id="PS51186"/>
    </source>
</evidence>
<dbReference type="GO" id="GO:0016747">
    <property type="term" value="F:acyltransferase activity, transferring groups other than amino-acyl groups"/>
    <property type="evidence" value="ECO:0007669"/>
    <property type="project" value="InterPro"/>
</dbReference>
<keyword evidence="2" id="KW-0808">Transferase</keyword>
<feature type="domain" description="N-acetyltransferase" evidence="1">
    <location>
        <begin position="5"/>
        <end position="149"/>
    </location>
</feature>
<dbReference type="InterPro" id="IPR016181">
    <property type="entry name" value="Acyl_CoA_acyltransferase"/>
</dbReference>
<dbReference type="PROSITE" id="PS51186">
    <property type="entry name" value="GNAT"/>
    <property type="match status" value="1"/>
</dbReference>
<dbReference type="Gene3D" id="3.40.630.30">
    <property type="match status" value="1"/>
</dbReference>
<accession>A0A0C3NHE2</accession>
<dbReference type="CDD" id="cd04301">
    <property type="entry name" value="NAT_SF"/>
    <property type="match status" value="1"/>
</dbReference>
<dbReference type="RefSeq" id="WP_041504891.1">
    <property type="nucleotide sequence ID" value="NZ_JPIU01000037.1"/>
</dbReference>
<comment type="caution">
    <text evidence="2">The sequence shown here is derived from an EMBL/GenBank/DDBJ whole genome shotgun (WGS) entry which is preliminary data.</text>
</comment>
<reference evidence="2 3" key="1">
    <citation type="submission" date="2014-07" db="EMBL/GenBank/DDBJ databases">
        <title>Porphyromonadaceae bacterium OUH 308042 = ATCC BAA-2681 = DSM 28342 draft genome.</title>
        <authorList>
            <person name="Sydenham T.V."/>
            <person name="Hasman H."/>
            <person name="Justensen U.S."/>
        </authorList>
    </citation>
    <scope>NUCLEOTIDE SEQUENCE [LARGE SCALE GENOMIC DNA]</scope>
    <source>
        <strain evidence="2 3">OUH 308042</strain>
    </source>
</reference>
<dbReference type="EMBL" id="JPIU01000037">
    <property type="protein sequence ID" value="KIO45557.1"/>
    <property type="molecule type" value="Genomic_DNA"/>
</dbReference>
<sequence length="180" mass="21705">MMNLIRITSPDDRNLDRLIPLYEDAFPAEERREIGQLRRMIKEKSDMYFSVVECDGELCGFFVYWDMKDFYYLEHLAVYPSMRNKKIGQQVLNYVADHLKGIRLLEVEPMQDEMTTRRVRYYQRNGYQVLEEEYIQPSYDGVRDSCPLWIMGNQHSERLPEFIETIKRKVYTDNYGLIEK</sequence>